<proteinExistence type="predicted"/>
<dbReference type="AlphaFoldDB" id="A0A1C3RDV4"/>
<evidence type="ECO:0000313" key="2">
    <source>
        <dbReference type="EMBL" id="SCA55394.1"/>
    </source>
</evidence>
<name>A0A1C3RDV4_9PROT</name>
<organism evidence="2 3">
    <name type="scientific">Candidatus Terasakiella magnetica</name>
    <dbReference type="NCBI Taxonomy" id="1867952"/>
    <lineage>
        <taxon>Bacteria</taxon>
        <taxon>Pseudomonadati</taxon>
        <taxon>Pseudomonadota</taxon>
        <taxon>Alphaproteobacteria</taxon>
        <taxon>Rhodospirillales</taxon>
        <taxon>Terasakiellaceae</taxon>
        <taxon>Terasakiella</taxon>
    </lineage>
</organism>
<reference evidence="2 3" key="1">
    <citation type="submission" date="2016-07" db="EMBL/GenBank/DDBJ databases">
        <authorList>
            <person name="Lefevre C.T."/>
        </authorList>
    </citation>
    <scope>NUCLEOTIDE SEQUENCE [LARGE SCALE GENOMIC DNA]</scope>
    <source>
        <strain evidence="2">PR1</strain>
    </source>
</reference>
<dbReference type="Proteomes" id="UP000231658">
    <property type="component" value="Unassembled WGS sequence"/>
</dbReference>
<evidence type="ECO:0008006" key="4">
    <source>
        <dbReference type="Google" id="ProtNLM"/>
    </source>
</evidence>
<accession>A0A1C3RDV4</accession>
<feature type="region of interest" description="Disordered" evidence="1">
    <location>
        <begin position="1"/>
        <end position="31"/>
    </location>
</feature>
<keyword evidence="3" id="KW-1185">Reference proteome</keyword>
<dbReference type="STRING" id="1867952.MTBPR1_100035"/>
<sequence length="340" mass="37382">MASKNENRKTENIKNLMKQIRNNNTLKPPKDWTEAELKEAMKEREKVSGPDVRDMMLREREWFDHYYGNTPVEFDETGKMVQPKPVRRVPTQPVPIRTADGKEIDAAIEEIIARLPQSDGDEGDVRISPIEGGVDLPIHPPKSGLPEQPGIQPVPGMPDMKKPIPGDDNPTHTILPIKEEGEIIKGIQSGLNFLSGKKNNTPLPNVSKTVKLKEDGVIGPKTSFGLKKALVDNGTNKVSEAIALGQFKETVKKAKKQGPQNLAGELGATFKPLLGTQKPPKEGFQPEGLALQDTLNDLGANLKDDGIVGPKTEEAFGQIVKAKDEDEIMDKFGFNLGFDF</sequence>
<dbReference type="OrthoDB" id="482757at2"/>
<gene>
    <name evidence="2" type="ORF">MTBPR1_100035</name>
</gene>
<evidence type="ECO:0000313" key="3">
    <source>
        <dbReference type="Proteomes" id="UP000231658"/>
    </source>
</evidence>
<evidence type="ECO:0000256" key="1">
    <source>
        <dbReference type="SAM" id="MobiDB-lite"/>
    </source>
</evidence>
<protein>
    <recommendedName>
        <fullName evidence="4">Peptidoglycan binding-like domain-containing protein</fullName>
    </recommendedName>
</protein>
<feature type="compositionally biased region" description="Basic and acidic residues" evidence="1">
    <location>
        <begin position="1"/>
        <end position="12"/>
    </location>
</feature>
<dbReference type="EMBL" id="FLYE01000002">
    <property type="protein sequence ID" value="SCA55394.1"/>
    <property type="molecule type" value="Genomic_DNA"/>
</dbReference>